<evidence type="ECO:0000313" key="2">
    <source>
        <dbReference type="EMBL" id="OAQ60336.1"/>
    </source>
</evidence>
<accession>A0A179F4J7</accession>
<dbReference type="RefSeq" id="XP_018138246.1">
    <property type="nucleotide sequence ID" value="XM_018289063.1"/>
</dbReference>
<dbReference type="InterPro" id="IPR021054">
    <property type="entry name" value="Cell_wall_mannoprotein_1"/>
</dbReference>
<evidence type="ECO:0000256" key="1">
    <source>
        <dbReference type="SAM" id="SignalP"/>
    </source>
</evidence>
<reference evidence="2 3" key="1">
    <citation type="journal article" date="2016" name="PLoS Pathog.">
        <title>Biosynthesis of antibiotic leucinostatins in bio-control fungus Purpureocillium lilacinum and their inhibition on phytophthora revealed by genome mining.</title>
        <authorList>
            <person name="Wang G."/>
            <person name="Liu Z."/>
            <person name="Lin R."/>
            <person name="Li E."/>
            <person name="Mao Z."/>
            <person name="Ling J."/>
            <person name="Yang Y."/>
            <person name="Yin W.B."/>
            <person name="Xie B."/>
        </authorList>
    </citation>
    <scope>NUCLEOTIDE SEQUENCE [LARGE SCALE GENOMIC DNA]</scope>
    <source>
        <strain evidence="2">170</strain>
    </source>
</reference>
<dbReference type="Gene3D" id="1.20.1280.140">
    <property type="match status" value="1"/>
</dbReference>
<protein>
    <submittedName>
        <fullName evidence="2">Hydrophobic surface binding protein A domain-containing protein</fullName>
    </submittedName>
</protein>
<dbReference type="GO" id="GO:0005576">
    <property type="term" value="C:extracellular region"/>
    <property type="evidence" value="ECO:0007669"/>
    <property type="project" value="TreeGrafter"/>
</dbReference>
<dbReference type="Pfam" id="PF12296">
    <property type="entry name" value="HsbA"/>
    <property type="match status" value="1"/>
</dbReference>
<dbReference type="EMBL" id="LSBJ02000009">
    <property type="protein sequence ID" value="OAQ60336.1"/>
    <property type="molecule type" value="Genomic_DNA"/>
</dbReference>
<evidence type="ECO:0000313" key="3">
    <source>
        <dbReference type="Proteomes" id="UP000078397"/>
    </source>
</evidence>
<dbReference type="AlphaFoldDB" id="A0A179F4J7"/>
<dbReference type="GeneID" id="28853057"/>
<name>A0A179F4J7_METCM</name>
<feature type="signal peptide" evidence="1">
    <location>
        <begin position="1"/>
        <end position="19"/>
    </location>
</feature>
<organism evidence="2 3">
    <name type="scientific">Pochonia chlamydosporia 170</name>
    <dbReference type="NCBI Taxonomy" id="1380566"/>
    <lineage>
        <taxon>Eukaryota</taxon>
        <taxon>Fungi</taxon>
        <taxon>Dikarya</taxon>
        <taxon>Ascomycota</taxon>
        <taxon>Pezizomycotina</taxon>
        <taxon>Sordariomycetes</taxon>
        <taxon>Hypocreomycetidae</taxon>
        <taxon>Hypocreales</taxon>
        <taxon>Clavicipitaceae</taxon>
        <taxon>Pochonia</taxon>
    </lineage>
</organism>
<dbReference type="STRING" id="1380566.A0A179F4J7"/>
<dbReference type="Proteomes" id="UP000078397">
    <property type="component" value="Unassembled WGS sequence"/>
</dbReference>
<keyword evidence="3" id="KW-1185">Reference proteome</keyword>
<keyword evidence="1" id="KW-0732">Signal</keyword>
<dbReference type="PANTHER" id="PTHR38123:SF1">
    <property type="entry name" value="HYDROPHOBIC SURFACE BINDING PROTEIN"/>
    <property type="match status" value="1"/>
</dbReference>
<gene>
    <name evidence="2" type="ORF">VFPPC_10750</name>
</gene>
<sequence length="173" mass="18061">MMLLKSIVPVALFAATAVADVTSINNALLTVTKDLIALNSTLANFSGDLFAAIPILGASLTLENAIKAGTKTANASQPLNFDDTLIIAQSTADLAEDATSCINTLISVKPKFDKLLVVTPITLGITKDLRKLTAAFATAIIAKVPANFQEVAKQLVQGIDDDFARGIKAYGGK</sequence>
<dbReference type="OrthoDB" id="2422134at2759"/>
<dbReference type="PANTHER" id="PTHR38123">
    <property type="entry name" value="CELL WALL SERINE-THREONINE-RICH GALACTOMANNOPROTEIN MP1 (AFU_ORTHOLOGUE AFUA_4G03240)"/>
    <property type="match status" value="1"/>
</dbReference>
<proteinExistence type="predicted"/>
<comment type="caution">
    <text evidence="2">The sequence shown here is derived from an EMBL/GenBank/DDBJ whole genome shotgun (WGS) entry which is preliminary data.</text>
</comment>
<dbReference type="KEGG" id="pchm:VFPPC_10750"/>
<feature type="chain" id="PRO_5008101296" evidence="1">
    <location>
        <begin position="20"/>
        <end position="173"/>
    </location>
</feature>